<protein>
    <submittedName>
        <fullName evidence="2">Uncharacterized protein</fullName>
    </submittedName>
</protein>
<sequence>MFTGAIGACGAPLVGLTAERLFGFRGAVGVGSDPAARLLNADALAQALLVMLVGPWVLCLLAFSGMHWTYPRDCAAARSLRKTHSQADLRSVRKLELGTRRRRVNE</sequence>
<name>A0AAD9IN95_PROWI</name>
<proteinExistence type="predicted"/>
<feature type="transmembrane region" description="Helical" evidence="1">
    <location>
        <begin position="43"/>
        <end position="63"/>
    </location>
</feature>
<keyword evidence="1" id="KW-0812">Transmembrane</keyword>
<evidence type="ECO:0000313" key="3">
    <source>
        <dbReference type="Proteomes" id="UP001255856"/>
    </source>
</evidence>
<dbReference type="EMBL" id="JASFZW010000001">
    <property type="protein sequence ID" value="KAK2080469.1"/>
    <property type="molecule type" value="Genomic_DNA"/>
</dbReference>
<dbReference type="AlphaFoldDB" id="A0AAD9IN95"/>
<evidence type="ECO:0000313" key="2">
    <source>
        <dbReference type="EMBL" id="KAK2080469.1"/>
    </source>
</evidence>
<keyword evidence="3" id="KW-1185">Reference proteome</keyword>
<gene>
    <name evidence="2" type="ORF">QBZ16_000322</name>
</gene>
<keyword evidence="1" id="KW-1133">Transmembrane helix</keyword>
<keyword evidence="1" id="KW-0472">Membrane</keyword>
<reference evidence="2" key="1">
    <citation type="submission" date="2021-01" db="EMBL/GenBank/DDBJ databases">
        <authorList>
            <person name="Eckstrom K.M.E."/>
        </authorList>
    </citation>
    <scope>NUCLEOTIDE SEQUENCE</scope>
    <source>
        <strain evidence="2">UVCC 0001</strain>
    </source>
</reference>
<evidence type="ECO:0000256" key="1">
    <source>
        <dbReference type="SAM" id="Phobius"/>
    </source>
</evidence>
<comment type="caution">
    <text evidence="2">The sequence shown here is derived from an EMBL/GenBank/DDBJ whole genome shotgun (WGS) entry which is preliminary data.</text>
</comment>
<organism evidence="2 3">
    <name type="scientific">Prototheca wickerhamii</name>
    <dbReference type="NCBI Taxonomy" id="3111"/>
    <lineage>
        <taxon>Eukaryota</taxon>
        <taxon>Viridiplantae</taxon>
        <taxon>Chlorophyta</taxon>
        <taxon>core chlorophytes</taxon>
        <taxon>Trebouxiophyceae</taxon>
        <taxon>Chlorellales</taxon>
        <taxon>Chlorellaceae</taxon>
        <taxon>Prototheca</taxon>
    </lineage>
</organism>
<dbReference type="Proteomes" id="UP001255856">
    <property type="component" value="Unassembled WGS sequence"/>
</dbReference>
<accession>A0AAD9IN95</accession>